<dbReference type="EMBL" id="FUYE01000003">
    <property type="protein sequence ID" value="SKA84831.1"/>
    <property type="molecule type" value="Genomic_DNA"/>
</dbReference>
<dbReference type="AlphaFoldDB" id="A0A1T4X7L1"/>
<proteinExistence type="predicted"/>
<gene>
    <name evidence="1" type="ORF">SAMN02745166_01067</name>
</gene>
<sequence length="183" mass="19371">MPDAPSSPPLRRTPARDACYRVLTSAIHKRWTVRELSAAANCDMAVAGDVLAEVSEQIRADAERAIGVETQKMAEEARKVRTRSLARLERLGKVLDNLTASLEAKGNDVSARDVVSAVKAGSELWKQTESLTGLDVVKAIAAKQAPQAGSEATAWDGVAALEAVPVASQQEDLTGISGSLLSH</sequence>
<accession>A0A1T4X7L1</accession>
<protein>
    <submittedName>
        <fullName evidence="1">Uncharacterized protein</fullName>
    </submittedName>
</protein>
<keyword evidence="2" id="KW-1185">Reference proteome</keyword>
<reference evidence="2" key="1">
    <citation type="submission" date="2017-02" db="EMBL/GenBank/DDBJ databases">
        <authorList>
            <person name="Varghese N."/>
            <person name="Submissions S."/>
        </authorList>
    </citation>
    <scope>NUCLEOTIDE SEQUENCE [LARGE SCALE GENOMIC DNA]</scope>
    <source>
        <strain evidence="2">ATCC 700200</strain>
    </source>
</reference>
<organism evidence="1 2">
    <name type="scientific">Prosthecobacter debontii</name>
    <dbReference type="NCBI Taxonomy" id="48467"/>
    <lineage>
        <taxon>Bacteria</taxon>
        <taxon>Pseudomonadati</taxon>
        <taxon>Verrucomicrobiota</taxon>
        <taxon>Verrucomicrobiia</taxon>
        <taxon>Verrucomicrobiales</taxon>
        <taxon>Verrucomicrobiaceae</taxon>
        <taxon>Prosthecobacter</taxon>
    </lineage>
</organism>
<evidence type="ECO:0000313" key="2">
    <source>
        <dbReference type="Proteomes" id="UP000190774"/>
    </source>
</evidence>
<dbReference type="RefSeq" id="WP_139373076.1">
    <property type="nucleotide sequence ID" value="NZ_FUYE01000003.1"/>
</dbReference>
<dbReference type="Proteomes" id="UP000190774">
    <property type="component" value="Unassembled WGS sequence"/>
</dbReference>
<evidence type="ECO:0000313" key="1">
    <source>
        <dbReference type="EMBL" id="SKA84831.1"/>
    </source>
</evidence>
<name>A0A1T4X7L1_9BACT</name>